<dbReference type="CDD" id="cd00156">
    <property type="entry name" value="REC"/>
    <property type="match status" value="1"/>
</dbReference>
<dbReference type="PROSITE" id="PS50110">
    <property type="entry name" value="RESPONSE_REGULATORY"/>
    <property type="match status" value="1"/>
</dbReference>
<accession>A0A9X2II82</accession>
<comment type="caution">
    <text evidence="4">The sequence shown here is derived from an EMBL/GenBank/DDBJ whole genome shotgun (WGS) entry which is preliminary data.</text>
</comment>
<feature type="domain" description="Response regulatory" evidence="3">
    <location>
        <begin position="3"/>
        <end position="119"/>
    </location>
</feature>
<dbReference type="InterPro" id="IPR001789">
    <property type="entry name" value="Sig_transdc_resp-reg_receiver"/>
</dbReference>
<reference evidence="4" key="1">
    <citation type="submission" date="2022-05" db="EMBL/GenBank/DDBJ databases">
        <authorList>
            <person name="Tuo L."/>
        </authorList>
    </citation>
    <scope>NUCLEOTIDE SEQUENCE</scope>
    <source>
        <strain evidence="4">BSK12Z-4</strain>
    </source>
</reference>
<keyword evidence="1 2" id="KW-0597">Phosphoprotein</keyword>
<dbReference type="Proteomes" id="UP001139485">
    <property type="component" value="Unassembled WGS sequence"/>
</dbReference>
<dbReference type="InterPro" id="IPR011006">
    <property type="entry name" value="CheY-like_superfamily"/>
</dbReference>
<dbReference type="PANTHER" id="PTHR44591">
    <property type="entry name" value="STRESS RESPONSE REGULATOR PROTEIN 1"/>
    <property type="match status" value="1"/>
</dbReference>
<evidence type="ECO:0000256" key="2">
    <source>
        <dbReference type="PROSITE-ProRule" id="PRU00169"/>
    </source>
</evidence>
<dbReference type="Pfam" id="PF00072">
    <property type="entry name" value="Response_reg"/>
    <property type="match status" value="1"/>
</dbReference>
<protein>
    <submittedName>
        <fullName evidence="4">Response regulator</fullName>
    </submittedName>
</protein>
<evidence type="ECO:0000313" key="4">
    <source>
        <dbReference type="EMBL" id="MCM0622540.1"/>
    </source>
</evidence>
<dbReference type="EMBL" id="JAMOIL010000038">
    <property type="protein sequence ID" value="MCM0622540.1"/>
    <property type="molecule type" value="Genomic_DNA"/>
</dbReference>
<gene>
    <name evidence="4" type="ORF">M8330_19810</name>
</gene>
<evidence type="ECO:0000313" key="5">
    <source>
        <dbReference type="Proteomes" id="UP001139485"/>
    </source>
</evidence>
<dbReference type="InterPro" id="IPR050595">
    <property type="entry name" value="Bact_response_regulator"/>
</dbReference>
<feature type="modified residue" description="4-aspartylphosphate" evidence="2">
    <location>
        <position position="52"/>
    </location>
</feature>
<evidence type="ECO:0000256" key="1">
    <source>
        <dbReference type="ARBA" id="ARBA00022553"/>
    </source>
</evidence>
<dbReference type="Gene3D" id="3.40.50.2300">
    <property type="match status" value="1"/>
</dbReference>
<proteinExistence type="predicted"/>
<dbReference type="SUPFAM" id="SSF52172">
    <property type="entry name" value="CheY-like"/>
    <property type="match status" value="1"/>
</dbReference>
<dbReference type="SMART" id="SM00448">
    <property type="entry name" value="REC"/>
    <property type="match status" value="1"/>
</dbReference>
<evidence type="ECO:0000259" key="3">
    <source>
        <dbReference type="PROSITE" id="PS50110"/>
    </source>
</evidence>
<dbReference type="RefSeq" id="WP_250828748.1">
    <property type="nucleotide sequence ID" value="NZ_JAMOIL010000038.1"/>
</dbReference>
<dbReference type="AlphaFoldDB" id="A0A9X2II82"/>
<sequence length="170" mass="18668">MSYALFIDDDPQIVASATDLVRAQGLTLETASTWDEGLEKFYAYSPDLVISDFNLPGSEMGLRLLLTISKLRPSVRVILLSAYLNEDDAAKIRGLHLVHDVVIKTDPVATARRILQEVSDAANRADDSTDWVAFSHASQDVREVDDSIFDELDAYLISNRLPADGGKADA</sequence>
<dbReference type="GO" id="GO:0000160">
    <property type="term" value="P:phosphorelay signal transduction system"/>
    <property type="evidence" value="ECO:0007669"/>
    <property type="project" value="InterPro"/>
</dbReference>
<keyword evidence="5" id="KW-1185">Reference proteome</keyword>
<organism evidence="4 5">
    <name type="scientific">Nocardioides bruguierae</name>
    <dbReference type="NCBI Taxonomy" id="2945102"/>
    <lineage>
        <taxon>Bacteria</taxon>
        <taxon>Bacillati</taxon>
        <taxon>Actinomycetota</taxon>
        <taxon>Actinomycetes</taxon>
        <taxon>Propionibacteriales</taxon>
        <taxon>Nocardioidaceae</taxon>
        <taxon>Nocardioides</taxon>
    </lineage>
</organism>
<name>A0A9X2II82_9ACTN</name>
<dbReference type="PANTHER" id="PTHR44591:SF3">
    <property type="entry name" value="RESPONSE REGULATORY DOMAIN-CONTAINING PROTEIN"/>
    <property type="match status" value="1"/>
</dbReference>